<dbReference type="OrthoDB" id="538223at2759"/>
<organism evidence="3 4">
    <name type="scientific">Asterophora parasitica</name>
    <dbReference type="NCBI Taxonomy" id="117018"/>
    <lineage>
        <taxon>Eukaryota</taxon>
        <taxon>Fungi</taxon>
        <taxon>Dikarya</taxon>
        <taxon>Basidiomycota</taxon>
        <taxon>Agaricomycotina</taxon>
        <taxon>Agaricomycetes</taxon>
        <taxon>Agaricomycetidae</taxon>
        <taxon>Agaricales</taxon>
        <taxon>Tricholomatineae</taxon>
        <taxon>Lyophyllaceae</taxon>
        <taxon>Asterophora</taxon>
    </lineage>
</organism>
<accession>A0A9P7GBT0</accession>
<feature type="compositionally biased region" description="Basic and acidic residues" evidence="1">
    <location>
        <begin position="51"/>
        <end position="63"/>
    </location>
</feature>
<feature type="compositionally biased region" description="Polar residues" evidence="1">
    <location>
        <begin position="32"/>
        <end position="45"/>
    </location>
</feature>
<dbReference type="Proteomes" id="UP000775547">
    <property type="component" value="Unassembled WGS sequence"/>
</dbReference>
<proteinExistence type="predicted"/>
<reference evidence="3" key="2">
    <citation type="submission" date="2021-10" db="EMBL/GenBank/DDBJ databases">
        <title>Phylogenomics reveals ancestral predisposition of the termite-cultivated fungus Termitomyces towards a domesticated lifestyle.</title>
        <authorList>
            <person name="Auxier B."/>
            <person name="Grum-Grzhimaylo A."/>
            <person name="Cardenas M.E."/>
            <person name="Lodge J.D."/>
            <person name="Laessoe T."/>
            <person name="Pedersen O."/>
            <person name="Smith M.E."/>
            <person name="Kuyper T.W."/>
            <person name="Franco-Molano E.A."/>
            <person name="Baroni T.J."/>
            <person name="Aanen D.K."/>
        </authorList>
    </citation>
    <scope>NUCLEOTIDE SEQUENCE</scope>
    <source>
        <strain evidence="3">AP01</strain>
        <tissue evidence="3">Mycelium</tissue>
    </source>
</reference>
<name>A0A9P7GBT0_9AGAR</name>
<evidence type="ECO:0000259" key="2">
    <source>
        <dbReference type="Pfam" id="PF09994"/>
    </source>
</evidence>
<feature type="region of interest" description="Disordered" evidence="1">
    <location>
        <begin position="1"/>
        <end position="71"/>
    </location>
</feature>
<protein>
    <recommendedName>
        <fullName evidence="2">T6SS Phospholipase effector Tle1-like catalytic domain-containing protein</fullName>
    </recommendedName>
</protein>
<dbReference type="EMBL" id="JABCKV010000074">
    <property type="protein sequence ID" value="KAG5644332.1"/>
    <property type="molecule type" value="Genomic_DNA"/>
</dbReference>
<evidence type="ECO:0000256" key="1">
    <source>
        <dbReference type="SAM" id="MobiDB-lite"/>
    </source>
</evidence>
<sequence length="159" mass="17542">MSTQHAHEVTAYSLTDTVVDNGDKPGRPTLPSAFSGSTLTTTNPDLIQGTDPRHPTRNERAIDPRLTPATIPPDHPHRTLILCFDGTGDQFDDDNSNIVQLVSLLKKNDRSKQMVYYQTGIGTYTSPQVVSPFMSKVWKTLDVMVAWSLDAHVMSAFGQ</sequence>
<evidence type="ECO:0000313" key="4">
    <source>
        <dbReference type="Proteomes" id="UP000775547"/>
    </source>
</evidence>
<dbReference type="PANTHER" id="PTHR33840">
    <property type="match status" value="1"/>
</dbReference>
<dbReference type="PANTHER" id="PTHR33840:SF2">
    <property type="entry name" value="TLE1 PHOSPHOLIPASE DOMAIN-CONTAINING PROTEIN"/>
    <property type="match status" value="1"/>
</dbReference>
<comment type="caution">
    <text evidence="3">The sequence shown here is derived from an EMBL/GenBank/DDBJ whole genome shotgun (WGS) entry which is preliminary data.</text>
</comment>
<reference evidence="3" key="1">
    <citation type="submission" date="2020-07" db="EMBL/GenBank/DDBJ databases">
        <authorList>
            <person name="Nieuwenhuis M."/>
            <person name="Van De Peppel L.J.J."/>
        </authorList>
    </citation>
    <scope>NUCLEOTIDE SEQUENCE</scope>
    <source>
        <strain evidence="3">AP01</strain>
        <tissue evidence="3">Mycelium</tissue>
    </source>
</reference>
<keyword evidence="4" id="KW-1185">Reference proteome</keyword>
<dbReference type="InterPro" id="IPR018712">
    <property type="entry name" value="Tle1-like_cat"/>
</dbReference>
<feature type="domain" description="T6SS Phospholipase effector Tle1-like catalytic" evidence="2">
    <location>
        <begin position="78"/>
        <end position="157"/>
    </location>
</feature>
<gene>
    <name evidence="3" type="ORF">DXG03_008691</name>
</gene>
<dbReference type="AlphaFoldDB" id="A0A9P7GBT0"/>
<dbReference type="Pfam" id="PF09994">
    <property type="entry name" value="T6SS_Tle1-like_cat"/>
    <property type="match status" value="1"/>
</dbReference>
<evidence type="ECO:0000313" key="3">
    <source>
        <dbReference type="EMBL" id="KAG5644332.1"/>
    </source>
</evidence>